<dbReference type="KEGG" id="mtea:DK419_23735"/>
<accession>A0A2U8WSA3</accession>
<evidence type="ECO:0000313" key="1">
    <source>
        <dbReference type="EMBL" id="AWN48997.1"/>
    </source>
</evidence>
<sequence length="107" mass="12161">MVWRIVHWHRRPTPPDLVGGFDPVYYLGKNPDVAAEGCDPLDHYLYFGWREGRDPSAEFSTTGYLSANPDVARAGVNPLLHYREHGLFERRRGWQKPGSGASAQLPR</sequence>
<gene>
    <name evidence="1" type="ORF">DK419_23735</name>
</gene>
<keyword evidence="2" id="KW-1185">Reference proteome</keyword>
<evidence type="ECO:0000313" key="2">
    <source>
        <dbReference type="Proteomes" id="UP000245444"/>
    </source>
</evidence>
<name>A0A2U8WSA3_9HYPH</name>
<dbReference type="RefSeq" id="WP_109961279.1">
    <property type="nucleotide sequence ID" value="NZ_CP029553.1"/>
</dbReference>
<dbReference type="AlphaFoldDB" id="A0A2U8WSA3"/>
<organism evidence="1 2">
    <name type="scientific">Methylobacterium terrae</name>
    <dbReference type="NCBI Taxonomy" id="2202827"/>
    <lineage>
        <taxon>Bacteria</taxon>
        <taxon>Pseudomonadati</taxon>
        <taxon>Pseudomonadota</taxon>
        <taxon>Alphaproteobacteria</taxon>
        <taxon>Hyphomicrobiales</taxon>
        <taxon>Methylobacteriaceae</taxon>
        <taxon>Methylobacterium</taxon>
    </lineage>
</organism>
<dbReference type="EMBL" id="CP029553">
    <property type="protein sequence ID" value="AWN48997.1"/>
    <property type="molecule type" value="Genomic_DNA"/>
</dbReference>
<dbReference type="Proteomes" id="UP000245444">
    <property type="component" value="Chromosome"/>
</dbReference>
<dbReference type="OrthoDB" id="9816424at2"/>
<proteinExistence type="predicted"/>
<reference evidence="1 2" key="1">
    <citation type="submission" date="2018-05" db="EMBL/GenBank/DDBJ databases">
        <title>Complete Genome Sequence of Methylobacterium sp. 17Sr1-28.</title>
        <authorList>
            <person name="Srinivasan S."/>
        </authorList>
    </citation>
    <scope>NUCLEOTIDE SEQUENCE [LARGE SCALE GENOMIC DNA]</scope>
    <source>
        <strain evidence="1 2">17Sr1-28</strain>
    </source>
</reference>
<protein>
    <submittedName>
        <fullName evidence="1">Uncharacterized protein</fullName>
    </submittedName>
</protein>